<reference evidence="2" key="1">
    <citation type="submission" date="2020-01" db="EMBL/GenBank/DDBJ databases">
        <title>Muricauda ochracea sp. nov., isolated from a tidal flat of Garorim bay in Korea.</title>
        <authorList>
            <person name="Kim D."/>
            <person name="Yoo Y."/>
            <person name="Kim J.-J."/>
        </authorList>
    </citation>
    <scope>NUCLEOTIDE SEQUENCE</scope>
    <source>
        <strain evidence="2">JGD-17</strain>
    </source>
</reference>
<evidence type="ECO:0000259" key="1">
    <source>
        <dbReference type="Pfam" id="PF13360"/>
    </source>
</evidence>
<organism evidence="2 3">
    <name type="scientific">Flagellimonas ochracea</name>
    <dbReference type="NCBI Taxonomy" id="2696472"/>
    <lineage>
        <taxon>Bacteria</taxon>
        <taxon>Pseudomonadati</taxon>
        <taxon>Bacteroidota</taxon>
        <taxon>Flavobacteriia</taxon>
        <taxon>Flavobacteriales</taxon>
        <taxon>Flavobacteriaceae</taxon>
        <taxon>Flagellimonas</taxon>
    </lineage>
</organism>
<dbReference type="InterPro" id="IPR002372">
    <property type="entry name" value="PQQ_rpt_dom"/>
</dbReference>
<feature type="domain" description="Pyrrolo-quinoline quinone repeat" evidence="1">
    <location>
        <begin position="89"/>
        <end position="200"/>
    </location>
</feature>
<keyword evidence="3" id="KW-1185">Reference proteome</keyword>
<dbReference type="RefSeq" id="WP_166521715.1">
    <property type="nucleotide sequence ID" value="NZ_JAAABI010000001.1"/>
</dbReference>
<dbReference type="SUPFAM" id="SSF50998">
    <property type="entry name" value="Quinoprotein alcohol dehydrogenase-like"/>
    <property type="match status" value="1"/>
</dbReference>
<dbReference type="Proteomes" id="UP000667650">
    <property type="component" value="Unassembled WGS sequence"/>
</dbReference>
<comment type="caution">
    <text evidence="2">The sequence shown here is derived from an EMBL/GenBank/DDBJ whole genome shotgun (WGS) entry which is preliminary data.</text>
</comment>
<gene>
    <name evidence="2" type="ORF">GTQ34_00020</name>
</gene>
<dbReference type="AlphaFoldDB" id="A0A964T8M4"/>
<protein>
    <submittedName>
        <fullName evidence="2">PQQ-binding-like beta-propeller repeat protein</fullName>
    </submittedName>
</protein>
<dbReference type="Pfam" id="PF13360">
    <property type="entry name" value="PQQ_2"/>
    <property type="match status" value="1"/>
</dbReference>
<evidence type="ECO:0000313" key="2">
    <source>
        <dbReference type="EMBL" id="NAY90290.1"/>
    </source>
</evidence>
<name>A0A964T8M4_9FLAO</name>
<sequence>MTTNQLALIALLVLSIKVNSQKNITVYTNDKKEIGTNLISHVPILATEYVFPERVNDFQMDTLSNHIALEIRGLSNNGKWLKNKGYTLRYDAVKQKVLWSEKVNYQLENIEQFEGITLRTKGGKTFCIDNDTAEELWEVRNSILFVDQTKKIALGYRLATSNKDSEILEGIDLRNGNVVWERFITREYGWNDIYRIDESNLMIVAGGIHTLNINDGTGWDYYTKTGKKDYTSSTIGTGLGIVAGLLTGTYAASTGHDLVRDVSSNVIEDSLNLYFASNEHFTKLDKKGSIKWQIKLPDDKTSKSQIFKKEEELFVVNKGYAYLGYRKLDVGTPFVACFDRETGGQKYLIEVGEKKDDNINAMDIDGNNLILIFPNRISKFDLESGQLIESISFSEVAFGGLNNFIGEHVYIEKNSRYTSLPKTDLTKYYVLTNKHKILVLDSELKPENEIDTNDVYLYYLKWNDYNFLSKENGTIIIDGEGQKIAKITVNKNSKLIGSKLYSVSDKSLFVIDLNQIIDGKP</sequence>
<proteinExistence type="predicted"/>
<dbReference type="InterPro" id="IPR011047">
    <property type="entry name" value="Quinoprotein_ADH-like_sf"/>
</dbReference>
<evidence type="ECO:0000313" key="3">
    <source>
        <dbReference type="Proteomes" id="UP000667650"/>
    </source>
</evidence>
<accession>A0A964T8M4</accession>
<dbReference type="EMBL" id="JAAABI010000001">
    <property type="protein sequence ID" value="NAY90290.1"/>
    <property type="molecule type" value="Genomic_DNA"/>
</dbReference>